<name>A0ABQ6IX53_9MICO</name>
<keyword evidence="1" id="KW-1133">Transmembrane helix</keyword>
<proteinExistence type="predicted"/>
<keyword evidence="1" id="KW-0472">Membrane</keyword>
<sequence>MSTMVATTTHRSYYAGTGAVLSTIDPKLAQPIATGVFAVLTVISVVAAVALDAWQLYVPAMVFLAACAAAFAGMPKETVVEEPDFR</sequence>
<keyword evidence="3" id="KW-1185">Reference proteome</keyword>
<dbReference type="RefSeq" id="WP_284305240.1">
    <property type="nucleotide sequence ID" value="NZ_BSUO01000001.1"/>
</dbReference>
<evidence type="ECO:0000313" key="3">
    <source>
        <dbReference type="Proteomes" id="UP001157126"/>
    </source>
</evidence>
<feature type="transmembrane region" description="Helical" evidence="1">
    <location>
        <begin position="56"/>
        <end position="74"/>
    </location>
</feature>
<dbReference type="Proteomes" id="UP001157126">
    <property type="component" value="Unassembled WGS sequence"/>
</dbReference>
<gene>
    <name evidence="2" type="ORF">GCM10025883_37620</name>
</gene>
<evidence type="ECO:0000313" key="2">
    <source>
        <dbReference type="EMBL" id="GMA41717.1"/>
    </source>
</evidence>
<feature type="transmembrane region" description="Helical" evidence="1">
    <location>
        <begin position="28"/>
        <end position="49"/>
    </location>
</feature>
<dbReference type="EMBL" id="BSUO01000001">
    <property type="protein sequence ID" value="GMA41717.1"/>
    <property type="molecule type" value="Genomic_DNA"/>
</dbReference>
<protein>
    <submittedName>
        <fullName evidence="2">Uncharacterized protein</fullName>
    </submittedName>
</protein>
<comment type="caution">
    <text evidence="2">The sequence shown here is derived from an EMBL/GenBank/DDBJ whole genome shotgun (WGS) entry which is preliminary data.</text>
</comment>
<keyword evidence="1" id="KW-0812">Transmembrane</keyword>
<organism evidence="2 3">
    <name type="scientific">Mobilicoccus caccae</name>
    <dbReference type="NCBI Taxonomy" id="1859295"/>
    <lineage>
        <taxon>Bacteria</taxon>
        <taxon>Bacillati</taxon>
        <taxon>Actinomycetota</taxon>
        <taxon>Actinomycetes</taxon>
        <taxon>Micrococcales</taxon>
        <taxon>Dermatophilaceae</taxon>
        <taxon>Mobilicoccus</taxon>
    </lineage>
</organism>
<accession>A0ABQ6IX53</accession>
<evidence type="ECO:0000256" key="1">
    <source>
        <dbReference type="SAM" id="Phobius"/>
    </source>
</evidence>
<reference evidence="3" key="1">
    <citation type="journal article" date="2019" name="Int. J. Syst. Evol. Microbiol.">
        <title>The Global Catalogue of Microorganisms (GCM) 10K type strain sequencing project: providing services to taxonomists for standard genome sequencing and annotation.</title>
        <authorList>
            <consortium name="The Broad Institute Genomics Platform"/>
            <consortium name="The Broad Institute Genome Sequencing Center for Infectious Disease"/>
            <person name="Wu L."/>
            <person name="Ma J."/>
        </authorList>
    </citation>
    <scope>NUCLEOTIDE SEQUENCE [LARGE SCALE GENOMIC DNA]</scope>
    <source>
        <strain evidence="3">NBRC 113072</strain>
    </source>
</reference>